<dbReference type="GeneID" id="86924985"/>
<dbReference type="Proteomes" id="UP000216133">
    <property type="component" value="Unassembled WGS sequence"/>
</dbReference>
<proteinExistence type="inferred from homology"/>
<dbReference type="InterPro" id="IPR003448">
    <property type="entry name" value="Mopterin_biosynth_MoaE"/>
</dbReference>
<dbReference type="FunFam" id="3.90.1170.40:FF:000003">
    <property type="entry name" value="Molybdopterin converting factor subunit 2"/>
    <property type="match status" value="1"/>
</dbReference>
<evidence type="ECO:0000256" key="13">
    <source>
        <dbReference type="ARBA" id="ARBA00049878"/>
    </source>
</evidence>
<dbReference type="SUPFAM" id="SSF54690">
    <property type="entry name" value="Molybdopterin synthase subunit MoaE"/>
    <property type="match status" value="1"/>
</dbReference>
<comment type="subunit">
    <text evidence="8">Heterotetramer of 2 MoaD subunits and 2 MoaE subunits. Also stable as homodimer. The enzyme changes between these two forms during catalysis.</text>
</comment>
<dbReference type="Proteomes" id="UP000216207">
    <property type="component" value="Unassembled WGS sequence"/>
</dbReference>
<dbReference type="RefSeq" id="WP_011245752.1">
    <property type="nucleotide sequence ID" value="NZ_BOQQ01000009.1"/>
</dbReference>
<dbReference type="InterPro" id="IPR036563">
    <property type="entry name" value="MoaE_sf"/>
</dbReference>
<evidence type="ECO:0000256" key="10">
    <source>
        <dbReference type="ARBA" id="ARBA00030407"/>
    </source>
</evidence>
<sequence>MFQLTNKPIDVQQVINQVTDRNCGAIATFIGTVREFTNGKKTVRLEYIAYESMAEKMLKRIGAEINERWPGTNVAIVHRLGVLDISEAAVVIAVSSPHRQAAYEANAYAMERIKAMVPIWKKEIWEDGSSWIGDQLETKRYT</sequence>
<evidence type="ECO:0000256" key="11">
    <source>
        <dbReference type="ARBA" id="ARBA00030781"/>
    </source>
</evidence>
<dbReference type="PANTHER" id="PTHR23404">
    <property type="entry name" value="MOLYBDOPTERIN SYNTHASE RELATED"/>
    <property type="match status" value="1"/>
</dbReference>
<reference evidence="16 17" key="1">
    <citation type="submission" date="2017-07" db="EMBL/GenBank/DDBJ databases">
        <title>Isolation and whole genome analysis of endospore-forming bacteria from heroin.</title>
        <authorList>
            <person name="Kalinowski J."/>
            <person name="Ahrens B."/>
            <person name="Al-Dilaimi A."/>
            <person name="Winkler A."/>
            <person name="Wibberg D."/>
            <person name="Schleenbecker U."/>
            <person name="Ruckert C."/>
            <person name="Wolfel R."/>
            <person name="Grass G."/>
        </authorList>
    </citation>
    <scope>NUCLEOTIDE SEQUENCE [LARGE SCALE GENOMIC DNA]</scope>
    <source>
        <strain evidence="15 16">7523-2</strain>
        <strain evidence="14 17">7539</strain>
    </source>
</reference>
<evidence type="ECO:0000256" key="6">
    <source>
        <dbReference type="ARBA" id="ARBA00023150"/>
    </source>
</evidence>
<evidence type="ECO:0000256" key="9">
    <source>
        <dbReference type="ARBA" id="ARBA00029745"/>
    </source>
</evidence>
<dbReference type="Gene3D" id="3.90.1170.40">
    <property type="entry name" value="Molybdopterin biosynthesis MoaE subunit"/>
    <property type="match status" value="1"/>
</dbReference>
<dbReference type="EC" id="2.8.1.12" evidence="3"/>
<evidence type="ECO:0000313" key="16">
    <source>
        <dbReference type="Proteomes" id="UP000216133"/>
    </source>
</evidence>
<evidence type="ECO:0000256" key="7">
    <source>
        <dbReference type="ARBA" id="ARBA00025448"/>
    </source>
</evidence>
<dbReference type="EMBL" id="NPBS01000101">
    <property type="protein sequence ID" value="PAF24642.1"/>
    <property type="molecule type" value="Genomic_DNA"/>
</dbReference>
<evidence type="ECO:0000256" key="5">
    <source>
        <dbReference type="ARBA" id="ARBA00022679"/>
    </source>
</evidence>
<name>A0A268RWM5_SHOCL</name>
<dbReference type="GO" id="GO:0006777">
    <property type="term" value="P:Mo-molybdopterin cofactor biosynthetic process"/>
    <property type="evidence" value="ECO:0007669"/>
    <property type="project" value="UniProtKB-KW"/>
</dbReference>
<keyword evidence="6" id="KW-0501">Molybdenum cofactor biosynthesis</keyword>
<dbReference type="Pfam" id="PF02391">
    <property type="entry name" value="MoaE"/>
    <property type="match status" value="1"/>
</dbReference>
<dbReference type="EMBL" id="NPCC01000024">
    <property type="protein sequence ID" value="PAE87998.1"/>
    <property type="molecule type" value="Genomic_DNA"/>
</dbReference>
<gene>
    <name evidence="15" type="ORF">CHH61_17710</name>
    <name evidence="14" type="ORF">CHH72_15520</name>
</gene>
<evidence type="ECO:0000313" key="15">
    <source>
        <dbReference type="EMBL" id="PAF24642.1"/>
    </source>
</evidence>
<dbReference type="OMA" id="WKHQFFA"/>
<accession>A0A268RWM5</accession>
<protein>
    <recommendedName>
        <fullName evidence="4">Molybdopterin synthase catalytic subunit</fullName>
        <ecNumber evidence="3">2.8.1.12</ecNumber>
    </recommendedName>
    <alternativeName>
        <fullName evidence="11">MPT synthase subunit 2</fullName>
    </alternativeName>
    <alternativeName>
        <fullName evidence="9">Molybdenum cofactor biosynthesis protein E</fullName>
    </alternativeName>
    <alternativeName>
        <fullName evidence="10">Molybdopterin-converting factor large subunit</fullName>
    </alternativeName>
    <alternativeName>
        <fullName evidence="12">Molybdopterin-converting factor subunit 2</fullName>
    </alternativeName>
</protein>
<evidence type="ECO:0000313" key="17">
    <source>
        <dbReference type="Proteomes" id="UP000216207"/>
    </source>
</evidence>
<evidence type="ECO:0000256" key="3">
    <source>
        <dbReference type="ARBA" id="ARBA00011950"/>
    </source>
</evidence>
<keyword evidence="5" id="KW-0808">Transferase</keyword>
<dbReference type="GO" id="GO:0030366">
    <property type="term" value="F:molybdopterin synthase activity"/>
    <property type="evidence" value="ECO:0007669"/>
    <property type="project" value="UniProtKB-EC"/>
</dbReference>
<evidence type="ECO:0000256" key="12">
    <source>
        <dbReference type="ARBA" id="ARBA00032474"/>
    </source>
</evidence>
<evidence type="ECO:0000313" key="14">
    <source>
        <dbReference type="EMBL" id="PAE87998.1"/>
    </source>
</evidence>
<comment type="similarity">
    <text evidence="2">Belongs to the MoaE family.</text>
</comment>
<evidence type="ECO:0000256" key="2">
    <source>
        <dbReference type="ARBA" id="ARBA00005426"/>
    </source>
</evidence>
<comment type="function">
    <text evidence="7">Converts molybdopterin precursor Z into molybdopterin. This requires the incorporation of two sulfur atoms into precursor Z to generate a dithiolene group. The sulfur is provided by MoaD.</text>
</comment>
<comment type="caution">
    <text evidence="15">The sequence shown here is derived from an EMBL/GenBank/DDBJ whole genome shotgun (WGS) entry which is preliminary data.</text>
</comment>
<evidence type="ECO:0000256" key="1">
    <source>
        <dbReference type="ARBA" id="ARBA00005046"/>
    </source>
</evidence>
<dbReference type="CDD" id="cd00756">
    <property type="entry name" value="MoaE"/>
    <property type="match status" value="1"/>
</dbReference>
<comment type="pathway">
    <text evidence="1">Cofactor biosynthesis; molybdopterin biosynthesis.</text>
</comment>
<evidence type="ECO:0000256" key="4">
    <source>
        <dbReference type="ARBA" id="ARBA00013858"/>
    </source>
</evidence>
<dbReference type="AlphaFoldDB" id="A0A268RWM5"/>
<evidence type="ECO:0000256" key="8">
    <source>
        <dbReference type="ARBA" id="ARBA00026066"/>
    </source>
</evidence>
<comment type="catalytic activity">
    <reaction evidence="13">
        <text>2 [molybdopterin-synthase sulfur-carrier protein]-C-terminal-Gly-aminoethanethioate + cyclic pyranopterin phosphate + H2O = molybdopterin + 2 [molybdopterin-synthase sulfur-carrier protein]-C-terminal Gly-Gly + 2 H(+)</text>
        <dbReference type="Rhea" id="RHEA:26333"/>
        <dbReference type="Rhea" id="RHEA-COMP:12202"/>
        <dbReference type="Rhea" id="RHEA-COMP:19907"/>
        <dbReference type="ChEBI" id="CHEBI:15377"/>
        <dbReference type="ChEBI" id="CHEBI:15378"/>
        <dbReference type="ChEBI" id="CHEBI:58698"/>
        <dbReference type="ChEBI" id="CHEBI:59648"/>
        <dbReference type="ChEBI" id="CHEBI:90778"/>
        <dbReference type="ChEBI" id="CHEBI:232372"/>
        <dbReference type="EC" id="2.8.1.12"/>
    </reaction>
</comment>
<organism evidence="15 16">
    <name type="scientific">Shouchella clausii</name>
    <name type="common">Alkalihalobacillus clausii</name>
    <dbReference type="NCBI Taxonomy" id="79880"/>
    <lineage>
        <taxon>Bacteria</taxon>
        <taxon>Bacillati</taxon>
        <taxon>Bacillota</taxon>
        <taxon>Bacilli</taxon>
        <taxon>Bacillales</taxon>
        <taxon>Bacillaceae</taxon>
        <taxon>Shouchella</taxon>
    </lineage>
</organism>